<dbReference type="Proteomes" id="UP001281761">
    <property type="component" value="Unassembled WGS sequence"/>
</dbReference>
<reference evidence="1 2" key="1">
    <citation type="journal article" date="2022" name="bioRxiv">
        <title>Genomics of Preaxostyla Flagellates Illuminates Evolutionary Transitions and the Path Towards Mitochondrial Loss.</title>
        <authorList>
            <person name="Novak L.V.F."/>
            <person name="Treitli S.C."/>
            <person name="Pyrih J."/>
            <person name="Halakuc P."/>
            <person name="Pipaliya S.V."/>
            <person name="Vacek V."/>
            <person name="Brzon O."/>
            <person name="Soukal P."/>
            <person name="Eme L."/>
            <person name="Dacks J.B."/>
            <person name="Karnkowska A."/>
            <person name="Elias M."/>
            <person name="Hampl V."/>
        </authorList>
    </citation>
    <scope>NUCLEOTIDE SEQUENCE [LARGE SCALE GENOMIC DNA]</scope>
    <source>
        <strain evidence="1">NAU3</strain>
        <tissue evidence="1">Gut</tissue>
    </source>
</reference>
<evidence type="ECO:0000313" key="1">
    <source>
        <dbReference type="EMBL" id="KAK2962575.1"/>
    </source>
</evidence>
<gene>
    <name evidence="1" type="ORF">BLNAU_2407</name>
</gene>
<comment type="caution">
    <text evidence="1">The sequence shown here is derived from an EMBL/GenBank/DDBJ whole genome shotgun (WGS) entry which is preliminary data.</text>
</comment>
<sequence>MSFKPLDETQDLPIPGIPNESFYPTSAYQPPSVLSLTDFTPTLAELAKSFNSFQKEMTEALSSLSDRISRLETHIGCTNVPTTPPPEPVIHTLLEGVTMSNALYNGTILRLRPNTKQIEWKPLSTLENQFYPRTAVFHLSAPLQVNVFSLSIIPYFSDDQSIDFSVFFLPTKPNQPFSKKIHSTLKQKGRLDVKSQKNKANPIMSGDTVRIEIDFRSNVLMFYVNRLPVPYKIVNVPSNPCFALLASSPKIRAEVLDASSEEVSLLEQLPVEYHPTEIIDFQKIRTSLL</sequence>
<evidence type="ECO:0000313" key="2">
    <source>
        <dbReference type="Proteomes" id="UP001281761"/>
    </source>
</evidence>
<keyword evidence="2" id="KW-1185">Reference proteome</keyword>
<dbReference type="EMBL" id="JARBJD010000010">
    <property type="protein sequence ID" value="KAK2962575.1"/>
    <property type="molecule type" value="Genomic_DNA"/>
</dbReference>
<proteinExistence type="predicted"/>
<name>A0ABQ9YFN1_9EUKA</name>
<accession>A0ABQ9YFN1</accession>
<organism evidence="1 2">
    <name type="scientific">Blattamonas nauphoetae</name>
    <dbReference type="NCBI Taxonomy" id="2049346"/>
    <lineage>
        <taxon>Eukaryota</taxon>
        <taxon>Metamonada</taxon>
        <taxon>Preaxostyla</taxon>
        <taxon>Oxymonadida</taxon>
        <taxon>Blattamonas</taxon>
    </lineage>
</organism>
<protein>
    <submittedName>
        <fullName evidence="1">Uncharacterized protein</fullName>
    </submittedName>
</protein>